<feature type="transmembrane region" description="Helical" evidence="1">
    <location>
        <begin position="6"/>
        <end position="25"/>
    </location>
</feature>
<protein>
    <recommendedName>
        <fullName evidence="4">DUF4064 domain-containing protein</fullName>
    </recommendedName>
</protein>
<keyword evidence="1" id="KW-1133">Transmembrane helix</keyword>
<proteinExistence type="predicted"/>
<keyword evidence="3" id="KW-1185">Reference proteome</keyword>
<dbReference type="RefSeq" id="WP_282198519.1">
    <property type="nucleotide sequence ID" value="NZ_BOQE01000001.1"/>
</dbReference>
<feature type="transmembrane region" description="Helical" evidence="1">
    <location>
        <begin position="89"/>
        <end position="109"/>
    </location>
</feature>
<dbReference type="AlphaFoldDB" id="A0AAV4LBX6"/>
<accession>A0AAV4LBX6</accession>
<reference evidence="2" key="1">
    <citation type="journal article" date="2023" name="Int. J. Syst. Evol. Microbiol.">
        <title>Collibacillus ludicampi gen. nov., sp. nov., a new soil bacterium of the family Alicyclobacillaceae.</title>
        <authorList>
            <person name="Jojima T."/>
            <person name="Ioku Y."/>
            <person name="Fukuta Y."/>
            <person name="Shirasaka N."/>
            <person name="Matsumura Y."/>
            <person name="Mori M."/>
        </authorList>
    </citation>
    <scope>NUCLEOTIDE SEQUENCE</scope>
    <source>
        <strain evidence="2">TP075</strain>
    </source>
</reference>
<feature type="transmembrane region" description="Helical" evidence="1">
    <location>
        <begin position="121"/>
        <end position="152"/>
    </location>
</feature>
<keyword evidence="1" id="KW-0812">Transmembrane</keyword>
<evidence type="ECO:0000256" key="1">
    <source>
        <dbReference type="SAM" id="Phobius"/>
    </source>
</evidence>
<evidence type="ECO:0000313" key="2">
    <source>
        <dbReference type="EMBL" id="GIM45305.1"/>
    </source>
</evidence>
<organism evidence="2 3">
    <name type="scientific">Collibacillus ludicampi</name>
    <dbReference type="NCBI Taxonomy" id="2771369"/>
    <lineage>
        <taxon>Bacteria</taxon>
        <taxon>Bacillati</taxon>
        <taxon>Bacillota</taxon>
        <taxon>Bacilli</taxon>
        <taxon>Bacillales</taxon>
        <taxon>Alicyclobacillaceae</taxon>
        <taxon>Collibacillus</taxon>
    </lineage>
</organism>
<keyword evidence="1" id="KW-0472">Membrane</keyword>
<evidence type="ECO:0000313" key="3">
    <source>
        <dbReference type="Proteomes" id="UP001057291"/>
    </source>
</evidence>
<dbReference type="Proteomes" id="UP001057291">
    <property type="component" value="Unassembled WGS sequence"/>
</dbReference>
<name>A0AAV4LBX6_9BACL</name>
<dbReference type="EMBL" id="BOQE01000001">
    <property type="protein sequence ID" value="GIM45305.1"/>
    <property type="molecule type" value="Genomic_DNA"/>
</dbReference>
<evidence type="ECO:0008006" key="4">
    <source>
        <dbReference type="Google" id="ProtNLM"/>
    </source>
</evidence>
<comment type="caution">
    <text evidence="2">The sequence shown here is derived from an EMBL/GenBank/DDBJ whole genome shotgun (WGS) entry which is preliminary data.</text>
</comment>
<gene>
    <name evidence="2" type="ORF">DNHGIG_08540</name>
</gene>
<sequence>MSKIFTWFKWCVCLLILGGLLFGGLKYMSHDWRLGHSNDRAAYQEYHSGYQGSWNDRQNMNNYDDRRANHGEFTHIQSGHAYHKHGKQWVPWLLPFILACGLAIAGWRWVKRSEGNLLKKWLGITLILLALLPLIGPIIGIALIALFIFLITRNIKDVYSHMNLETPASFYNSETDSPYKHEWYTDFLDEWEQETMKKKNKKEDVQ</sequence>